<dbReference type="InterPro" id="IPR025857">
    <property type="entry name" value="MacB_PCD"/>
</dbReference>
<protein>
    <submittedName>
        <fullName evidence="9">MacB-like periplasmic core domain protein</fullName>
    </submittedName>
</protein>
<organism evidence="9 10">
    <name type="scientific">Gemmatirosa kalamazoonensis</name>
    <dbReference type="NCBI Taxonomy" id="861299"/>
    <lineage>
        <taxon>Bacteria</taxon>
        <taxon>Pseudomonadati</taxon>
        <taxon>Gemmatimonadota</taxon>
        <taxon>Gemmatimonadia</taxon>
        <taxon>Gemmatimonadales</taxon>
        <taxon>Gemmatimonadaceae</taxon>
        <taxon>Gemmatirosa</taxon>
    </lineage>
</organism>
<feature type="domain" description="ABC3 transporter permease C-terminal" evidence="7">
    <location>
        <begin position="258"/>
        <end position="371"/>
    </location>
</feature>
<dbReference type="RefSeq" id="WP_025414827.1">
    <property type="nucleotide sequence ID" value="NZ_CP007130.1"/>
</dbReference>
<dbReference type="InParanoid" id="W0RS46"/>
<evidence type="ECO:0000313" key="10">
    <source>
        <dbReference type="Proteomes" id="UP000019151"/>
    </source>
</evidence>
<dbReference type="GO" id="GO:0005886">
    <property type="term" value="C:plasma membrane"/>
    <property type="evidence" value="ECO:0007669"/>
    <property type="project" value="UniProtKB-SubCell"/>
</dbReference>
<reference evidence="9 10" key="1">
    <citation type="journal article" date="2014" name="Genome Announc.">
        <title>Genome Sequence and Methylome of Soil Bacterium Gemmatirosa kalamazoonensis KBS708T, a Member of the Rarely Cultivated Gemmatimonadetes Phylum.</title>
        <authorList>
            <person name="Debruyn J.M."/>
            <person name="Radosevich M."/>
            <person name="Wommack K.E."/>
            <person name="Polson S.W."/>
            <person name="Hauser L.J."/>
            <person name="Fawaz M.N."/>
            <person name="Korlach J."/>
            <person name="Tsai Y.C."/>
        </authorList>
    </citation>
    <scope>NUCLEOTIDE SEQUENCE [LARGE SCALE GENOMIC DNA]</scope>
    <source>
        <strain evidence="9 10">KBS708</strain>
        <plasmid evidence="10">Plasmid 2</plasmid>
    </source>
</reference>
<evidence type="ECO:0000256" key="6">
    <source>
        <dbReference type="SAM" id="Phobius"/>
    </source>
</evidence>
<evidence type="ECO:0000313" key="9">
    <source>
        <dbReference type="EMBL" id="AHG93526.1"/>
    </source>
</evidence>
<evidence type="ECO:0000259" key="7">
    <source>
        <dbReference type="Pfam" id="PF02687"/>
    </source>
</evidence>
<keyword evidence="4 6" id="KW-1133">Transmembrane helix</keyword>
<gene>
    <name evidence="9" type="ORF">J421_5991</name>
</gene>
<evidence type="ECO:0000256" key="4">
    <source>
        <dbReference type="ARBA" id="ARBA00022989"/>
    </source>
</evidence>
<accession>W0RS46</accession>
<feature type="transmembrane region" description="Helical" evidence="6">
    <location>
        <begin position="297"/>
        <end position="325"/>
    </location>
</feature>
<geneLocation type="plasmid" evidence="9 10">
    <name>2</name>
</geneLocation>
<feature type="transmembrane region" description="Helical" evidence="6">
    <location>
        <begin position="252"/>
        <end position="276"/>
    </location>
</feature>
<keyword evidence="3 6" id="KW-0812">Transmembrane</keyword>
<dbReference type="Pfam" id="PF02687">
    <property type="entry name" value="FtsX"/>
    <property type="match status" value="1"/>
</dbReference>
<keyword evidence="5 6" id="KW-0472">Membrane</keyword>
<evidence type="ECO:0000256" key="3">
    <source>
        <dbReference type="ARBA" id="ARBA00022692"/>
    </source>
</evidence>
<dbReference type="KEGG" id="gba:J421_5991"/>
<comment type="subcellular location">
    <subcellularLocation>
        <location evidence="1">Cell membrane</location>
        <topology evidence="1">Multi-pass membrane protein</topology>
    </subcellularLocation>
</comment>
<dbReference type="eggNOG" id="COG0577">
    <property type="taxonomic scope" value="Bacteria"/>
</dbReference>
<dbReference type="InterPro" id="IPR003838">
    <property type="entry name" value="ABC3_permease_C"/>
</dbReference>
<evidence type="ECO:0000256" key="1">
    <source>
        <dbReference type="ARBA" id="ARBA00004651"/>
    </source>
</evidence>
<keyword evidence="10" id="KW-1185">Reference proteome</keyword>
<dbReference type="EMBL" id="CP007130">
    <property type="protein sequence ID" value="AHG93526.1"/>
    <property type="molecule type" value="Genomic_DNA"/>
</dbReference>
<evidence type="ECO:0000256" key="2">
    <source>
        <dbReference type="ARBA" id="ARBA00022475"/>
    </source>
</evidence>
<dbReference type="OrthoDB" id="9775474at2"/>
<dbReference type="Proteomes" id="UP000019151">
    <property type="component" value="Plasmid 2"/>
</dbReference>
<dbReference type="Pfam" id="PF12704">
    <property type="entry name" value="MacB_PCD"/>
    <property type="match status" value="1"/>
</dbReference>
<evidence type="ECO:0000259" key="8">
    <source>
        <dbReference type="Pfam" id="PF12704"/>
    </source>
</evidence>
<evidence type="ECO:0000256" key="5">
    <source>
        <dbReference type="ARBA" id="ARBA00023136"/>
    </source>
</evidence>
<feature type="transmembrane region" description="Helical" evidence="6">
    <location>
        <begin position="345"/>
        <end position="368"/>
    </location>
</feature>
<name>W0RS46_9BACT</name>
<feature type="domain" description="MacB-like periplasmic core" evidence="8">
    <location>
        <begin position="18"/>
        <end position="220"/>
    </location>
</feature>
<keyword evidence="9" id="KW-0614">Plasmid</keyword>
<dbReference type="InterPro" id="IPR051125">
    <property type="entry name" value="ABC-4/HrtB_transporter"/>
</dbReference>
<dbReference type="PANTHER" id="PTHR43738">
    <property type="entry name" value="ABC TRANSPORTER, MEMBRANE PROTEIN"/>
    <property type="match status" value="1"/>
</dbReference>
<proteinExistence type="predicted"/>
<keyword evidence="2" id="KW-1003">Cell membrane</keyword>
<dbReference type="HOGENOM" id="CLU_000604_8_10_0"/>
<sequence>MKFLPLVLANLKRHKLRTVLTTFSVALALFLFASLRTVVTTLNSGSQVMSASRLIVQNSTAFVIPLPMSYAARLKNVPHVQEVTWANWFGGKYGDGKKFFAQFAVDPESYLKMYPEIQVADDQKQAFLKERSAALIGEGLVRAFGWKVGDNVTIQGTIFPGDWTFTIRGIYHPTLKEYGDDSFMFHYDYMYEKYPDRVTPGWYILKIDDPNAAPAVIRTIDDGFRNSAAPTKTGTEKAFAAGFASMWGNVKLLMSTIGMAVVFAILLVTANAMMMNQRERRAEVAVMKTVGFSDRRVFGLVIVEAAVISLVGAVLGLGGAVLLPAATGFGNGGFLPGFHVTPGTLAVGATVALLLTVASGIFPAWQAAKLPVVQALRRVE</sequence>
<dbReference type="AlphaFoldDB" id="W0RS46"/>
<dbReference type="PANTHER" id="PTHR43738:SF3">
    <property type="entry name" value="ABC TRANSPORTER PERMEASE"/>
    <property type="match status" value="1"/>
</dbReference>